<feature type="transmembrane region" description="Helical" evidence="17">
    <location>
        <begin position="380"/>
        <end position="399"/>
    </location>
</feature>
<dbReference type="Pfam" id="PF13181">
    <property type="entry name" value="TPR_8"/>
    <property type="match status" value="1"/>
</dbReference>
<evidence type="ECO:0000313" key="19">
    <source>
        <dbReference type="EMBL" id="CAH1155250.1"/>
    </source>
</evidence>
<evidence type="ECO:0000256" key="8">
    <source>
        <dbReference type="ARBA" id="ARBA00022692"/>
    </source>
</evidence>
<keyword evidence="12 17" id="KW-1133">Transmembrane helix</keyword>
<comment type="catalytic activity">
    <reaction evidence="15">
        <text>a di-trans,poly-cis-dolichyl beta-D-mannosyl phosphate + L-seryl-[protein] = 3-O-(alpha-D-mannosyl)-L-seryl-[protein] + a di-trans,poly-cis-dolichyl phosphate + H(+)</text>
        <dbReference type="Rhea" id="RHEA:17377"/>
        <dbReference type="Rhea" id="RHEA-COMP:9863"/>
        <dbReference type="Rhea" id="RHEA-COMP:13546"/>
        <dbReference type="Rhea" id="RHEA-COMP:19498"/>
        <dbReference type="Rhea" id="RHEA-COMP:19501"/>
        <dbReference type="ChEBI" id="CHEBI:15378"/>
        <dbReference type="ChEBI" id="CHEBI:29999"/>
        <dbReference type="ChEBI" id="CHEBI:57683"/>
        <dbReference type="ChEBI" id="CHEBI:58211"/>
        <dbReference type="ChEBI" id="CHEBI:137321"/>
        <dbReference type="EC" id="2.4.1.109"/>
    </reaction>
</comment>
<dbReference type="GO" id="GO:0016020">
    <property type="term" value="C:membrane"/>
    <property type="evidence" value="ECO:0007669"/>
    <property type="project" value="UniProtKB-SubCell"/>
</dbReference>
<comment type="catalytic activity">
    <reaction evidence="14">
        <text>a di-trans,poly-cis-dolichyl beta-D-mannosyl phosphate + L-threonyl-[protein] = 3-O-(alpha-D-mannosyl)-L-threonyl-[protein] + a di-trans,poly-cis-dolichyl phosphate + H(+)</text>
        <dbReference type="Rhea" id="RHEA:53396"/>
        <dbReference type="Rhea" id="RHEA-COMP:11060"/>
        <dbReference type="Rhea" id="RHEA-COMP:13547"/>
        <dbReference type="Rhea" id="RHEA-COMP:19498"/>
        <dbReference type="Rhea" id="RHEA-COMP:19501"/>
        <dbReference type="ChEBI" id="CHEBI:15378"/>
        <dbReference type="ChEBI" id="CHEBI:30013"/>
        <dbReference type="ChEBI" id="CHEBI:57683"/>
        <dbReference type="ChEBI" id="CHEBI:58211"/>
        <dbReference type="ChEBI" id="CHEBI:137323"/>
        <dbReference type="EC" id="2.4.1.109"/>
    </reaction>
</comment>
<dbReference type="InterPro" id="IPR052943">
    <property type="entry name" value="TMTC_O-mannosyl-trnsfr"/>
</dbReference>
<evidence type="ECO:0000256" key="16">
    <source>
        <dbReference type="PROSITE-ProRule" id="PRU00339"/>
    </source>
</evidence>
<evidence type="ECO:0000256" key="10">
    <source>
        <dbReference type="ARBA" id="ARBA00022803"/>
    </source>
</evidence>
<comment type="subcellular location">
    <subcellularLocation>
        <location evidence="3">Endoplasmic reticulum</location>
    </subcellularLocation>
    <subcellularLocation>
        <location evidence="2">Membrane</location>
        <topology evidence="2">Multi-pass membrane protein</topology>
    </subcellularLocation>
</comment>
<comment type="similarity">
    <text evidence="5">Belongs to the TMTC family.</text>
</comment>
<dbReference type="Proteomes" id="UP001153737">
    <property type="component" value="Chromosome 17"/>
</dbReference>
<keyword evidence="11" id="KW-0256">Endoplasmic reticulum</keyword>
<dbReference type="SUPFAM" id="SSF48452">
    <property type="entry name" value="TPR-like"/>
    <property type="match status" value="1"/>
</dbReference>
<feature type="transmembrane region" description="Helical" evidence="17">
    <location>
        <begin position="322"/>
        <end position="339"/>
    </location>
</feature>
<gene>
    <name evidence="19" type="ORF">PHAECO_LOCUS5812</name>
</gene>
<comment type="pathway">
    <text evidence="4">Protein modification; protein glycosylation.</text>
</comment>
<evidence type="ECO:0000256" key="14">
    <source>
        <dbReference type="ARBA" id="ARBA00045085"/>
    </source>
</evidence>
<dbReference type="PANTHER" id="PTHR44809:SF1">
    <property type="entry name" value="PROTEIN O-MANNOSYL-TRANSFERASE TMTC1"/>
    <property type="match status" value="1"/>
</dbReference>
<evidence type="ECO:0000256" key="11">
    <source>
        <dbReference type="ARBA" id="ARBA00022824"/>
    </source>
</evidence>
<dbReference type="EC" id="2.4.1.109" evidence="6"/>
<dbReference type="PROSITE" id="PS50005">
    <property type="entry name" value="TPR"/>
    <property type="match status" value="1"/>
</dbReference>
<evidence type="ECO:0000256" key="3">
    <source>
        <dbReference type="ARBA" id="ARBA00004240"/>
    </source>
</evidence>
<proteinExistence type="inferred from homology"/>
<dbReference type="SMART" id="SM00028">
    <property type="entry name" value="TPR"/>
    <property type="match status" value="3"/>
</dbReference>
<evidence type="ECO:0000256" key="17">
    <source>
        <dbReference type="SAM" id="Phobius"/>
    </source>
</evidence>
<reference evidence="19" key="2">
    <citation type="submission" date="2022-10" db="EMBL/GenBank/DDBJ databases">
        <authorList>
            <consortium name="ENA_rothamsted_submissions"/>
            <consortium name="culmorum"/>
            <person name="King R."/>
        </authorList>
    </citation>
    <scope>NUCLEOTIDE SEQUENCE</scope>
</reference>
<evidence type="ECO:0000256" key="7">
    <source>
        <dbReference type="ARBA" id="ARBA00022679"/>
    </source>
</evidence>
<keyword evidence="13 17" id="KW-0472">Membrane</keyword>
<dbReference type="Gene3D" id="1.25.40.10">
    <property type="entry name" value="Tetratricopeptide repeat domain"/>
    <property type="match status" value="3"/>
</dbReference>
<sequence length="742" mass="84623">MEKSKRKSAQHHAKENSWLCDVSVFSVAVFSYLNGSNGDFVHDDIPAVTLNKDVSAVNHVGRVFANDFWGTPMADLDSHKSYRPLTTITFRVNYLIFGFNPLWFHLTNILLHAIACILFTRVTLYVAGLKPKFATLSGLLFAVHPVHTEAVTGIVGRADVLACVFFLTSILAYHGSGESKHYTWLSTISGGLSMLAKETGVTVFLLNLVHDFYLHWPSLKRTLSEMRWNRESIQVARRSSRILTSLGVLLALRLAILQGSLPKFSQQDNPAAFHPSIHVRFLTFCYLAAFNWWLLICPSTLSHDWQMGSIPLVTSVNDSRNALTVFCFAILFLLTLKSLSDFEDQKHTPVVLGLCLLVLPFLPATNLFVTVGFVVAERVLYIPSLGYILLVAYGIQLLWENQIAHRQTLLTFTILLLVSGCLRSLARNRDWRSRETLLRAGLMMLPHNAKMHYNYANFLRDSTRMELAKSHYYTALRLWPSYASAHNNLGTLLNDVSEAEEHFLAAIRHSSDHVNAHYNLGRLYRKYNRTSESENMLRKCVSLEPKFTLAYVELIKLLGIENPSIILLLQNALNSNPSDPYYGIQLANWSIKTGNYLRALNFYWRSLQGSPHHQKAISGVAKLLKKIGQKSRLFQLLTRWHSIQRIRIGELHSNRDIYLQEWYIRNELKSKAKVYDDRDYYSYEKNTAISSITKSKNLAFDDGSRDIPKGFKNMSNSEDDGFQKMKSHTPLTVYSWRDSVKN</sequence>
<evidence type="ECO:0000256" key="15">
    <source>
        <dbReference type="ARBA" id="ARBA00045102"/>
    </source>
</evidence>
<dbReference type="Pfam" id="PF08409">
    <property type="entry name" value="TMTC_DUF1736"/>
    <property type="match status" value="1"/>
</dbReference>
<dbReference type="GO" id="GO:0005783">
    <property type="term" value="C:endoplasmic reticulum"/>
    <property type="evidence" value="ECO:0007669"/>
    <property type="project" value="UniProtKB-SubCell"/>
</dbReference>
<evidence type="ECO:0000313" key="20">
    <source>
        <dbReference type="Proteomes" id="UP001153737"/>
    </source>
</evidence>
<dbReference type="AlphaFoldDB" id="A0A9P0DIS8"/>
<evidence type="ECO:0000256" key="2">
    <source>
        <dbReference type="ARBA" id="ARBA00004141"/>
    </source>
</evidence>
<evidence type="ECO:0000256" key="9">
    <source>
        <dbReference type="ARBA" id="ARBA00022737"/>
    </source>
</evidence>
<evidence type="ECO:0000256" key="4">
    <source>
        <dbReference type="ARBA" id="ARBA00004922"/>
    </source>
</evidence>
<feature type="transmembrane region" description="Helical" evidence="17">
    <location>
        <begin position="242"/>
        <end position="261"/>
    </location>
</feature>
<dbReference type="InterPro" id="IPR011990">
    <property type="entry name" value="TPR-like_helical_dom_sf"/>
</dbReference>
<reference evidence="19" key="1">
    <citation type="submission" date="2022-01" db="EMBL/GenBank/DDBJ databases">
        <authorList>
            <person name="King R."/>
        </authorList>
    </citation>
    <scope>NUCLEOTIDE SEQUENCE</scope>
</reference>
<evidence type="ECO:0000256" key="5">
    <source>
        <dbReference type="ARBA" id="ARBA00007882"/>
    </source>
</evidence>
<evidence type="ECO:0000259" key="18">
    <source>
        <dbReference type="Pfam" id="PF08409"/>
    </source>
</evidence>
<feature type="transmembrane region" description="Helical" evidence="17">
    <location>
        <begin position="281"/>
        <end position="301"/>
    </location>
</feature>
<keyword evidence="9" id="KW-0677">Repeat</keyword>
<keyword evidence="8 17" id="KW-0812">Transmembrane</keyword>
<keyword evidence="20" id="KW-1185">Reference proteome</keyword>
<evidence type="ECO:0000256" key="1">
    <source>
        <dbReference type="ARBA" id="ARBA00003582"/>
    </source>
</evidence>
<organism evidence="19 20">
    <name type="scientific">Phaedon cochleariae</name>
    <name type="common">Mustard beetle</name>
    <dbReference type="NCBI Taxonomy" id="80249"/>
    <lineage>
        <taxon>Eukaryota</taxon>
        <taxon>Metazoa</taxon>
        <taxon>Ecdysozoa</taxon>
        <taxon>Arthropoda</taxon>
        <taxon>Hexapoda</taxon>
        <taxon>Insecta</taxon>
        <taxon>Pterygota</taxon>
        <taxon>Neoptera</taxon>
        <taxon>Endopterygota</taxon>
        <taxon>Coleoptera</taxon>
        <taxon>Polyphaga</taxon>
        <taxon>Cucujiformia</taxon>
        <taxon>Chrysomeloidea</taxon>
        <taxon>Chrysomelidae</taxon>
        <taxon>Chrysomelinae</taxon>
        <taxon>Chrysomelini</taxon>
        <taxon>Phaedon</taxon>
    </lineage>
</organism>
<evidence type="ECO:0000256" key="6">
    <source>
        <dbReference type="ARBA" id="ARBA00012839"/>
    </source>
</evidence>
<feature type="transmembrane region" description="Helical" evidence="17">
    <location>
        <begin position="85"/>
        <end position="103"/>
    </location>
</feature>
<evidence type="ECO:0000256" key="13">
    <source>
        <dbReference type="ARBA" id="ARBA00023136"/>
    </source>
</evidence>
<feature type="transmembrane region" description="Helical" evidence="17">
    <location>
        <begin position="405"/>
        <end position="426"/>
    </location>
</feature>
<accession>A0A9P0DIS8</accession>
<feature type="transmembrane region" description="Helical" evidence="17">
    <location>
        <begin position="351"/>
        <end position="373"/>
    </location>
</feature>
<dbReference type="GO" id="GO:0004169">
    <property type="term" value="F:dolichyl-phosphate-mannose-protein mannosyltransferase activity"/>
    <property type="evidence" value="ECO:0007669"/>
    <property type="project" value="UniProtKB-EC"/>
</dbReference>
<dbReference type="InterPro" id="IPR019734">
    <property type="entry name" value="TPR_rpt"/>
</dbReference>
<dbReference type="EMBL" id="OU896723">
    <property type="protein sequence ID" value="CAH1155250.1"/>
    <property type="molecule type" value="Genomic_DNA"/>
</dbReference>
<keyword evidence="10 16" id="KW-0802">TPR repeat</keyword>
<feature type="repeat" description="TPR" evidence="16">
    <location>
        <begin position="514"/>
        <end position="547"/>
    </location>
</feature>
<name>A0A9P0DIS8_PHACE</name>
<keyword evidence="7" id="KW-0808">Transferase</keyword>
<evidence type="ECO:0000256" key="12">
    <source>
        <dbReference type="ARBA" id="ARBA00022989"/>
    </source>
</evidence>
<dbReference type="InterPro" id="IPR013618">
    <property type="entry name" value="TMTC_DUF1736"/>
</dbReference>
<dbReference type="OrthoDB" id="1658288at2759"/>
<protein>
    <recommendedName>
        <fullName evidence="6">dolichyl-phosphate-mannose--protein mannosyltransferase</fullName>
        <ecNumber evidence="6">2.4.1.109</ecNumber>
    </recommendedName>
</protein>
<comment type="function">
    <text evidence="1">Transfers mannosyl residues to the hydroxyl group of serine or threonine residues.</text>
</comment>
<feature type="domain" description="DUF1736" evidence="18">
    <location>
        <begin position="259"/>
        <end position="331"/>
    </location>
</feature>
<dbReference type="PANTHER" id="PTHR44809">
    <property type="match status" value="1"/>
</dbReference>